<dbReference type="GO" id="GO:0005737">
    <property type="term" value="C:cytoplasm"/>
    <property type="evidence" value="ECO:0007669"/>
    <property type="project" value="TreeGrafter"/>
</dbReference>
<dbReference type="Proteomes" id="UP001210925">
    <property type="component" value="Unassembled WGS sequence"/>
</dbReference>
<organism evidence="3 4">
    <name type="scientific">Boothiomyces macroporosus</name>
    <dbReference type="NCBI Taxonomy" id="261099"/>
    <lineage>
        <taxon>Eukaryota</taxon>
        <taxon>Fungi</taxon>
        <taxon>Fungi incertae sedis</taxon>
        <taxon>Chytridiomycota</taxon>
        <taxon>Chytridiomycota incertae sedis</taxon>
        <taxon>Chytridiomycetes</taxon>
        <taxon>Rhizophydiales</taxon>
        <taxon>Terramycetaceae</taxon>
        <taxon>Boothiomyces</taxon>
    </lineage>
</organism>
<keyword evidence="4" id="KW-1185">Reference proteome</keyword>
<dbReference type="InterPro" id="IPR014025">
    <property type="entry name" value="Glutaredoxin_subgr"/>
</dbReference>
<feature type="domain" description="GST C-terminal" evidence="2">
    <location>
        <begin position="413"/>
        <end position="540"/>
    </location>
</feature>
<dbReference type="Pfam" id="PF13417">
    <property type="entry name" value="GST_N_3"/>
    <property type="match status" value="1"/>
</dbReference>
<dbReference type="InterPro" id="IPR002109">
    <property type="entry name" value="Glutaredoxin"/>
</dbReference>
<reference evidence="3" key="1">
    <citation type="submission" date="2020-05" db="EMBL/GenBank/DDBJ databases">
        <title>Phylogenomic resolution of chytrid fungi.</title>
        <authorList>
            <person name="Stajich J.E."/>
            <person name="Amses K."/>
            <person name="Simmons R."/>
            <person name="Seto K."/>
            <person name="Myers J."/>
            <person name="Bonds A."/>
            <person name="Quandt C.A."/>
            <person name="Barry K."/>
            <person name="Liu P."/>
            <person name="Grigoriev I."/>
            <person name="Longcore J.E."/>
            <person name="James T.Y."/>
        </authorList>
    </citation>
    <scope>NUCLEOTIDE SEQUENCE</scope>
    <source>
        <strain evidence="3">PLAUS21</strain>
    </source>
</reference>
<dbReference type="EMBL" id="JADGKB010000069">
    <property type="protein sequence ID" value="KAJ3255268.1"/>
    <property type="molecule type" value="Genomic_DNA"/>
</dbReference>
<gene>
    <name evidence="3" type="primary">GDAP1L1</name>
    <name evidence="3" type="ORF">HK103_006404</name>
</gene>
<dbReference type="Gene3D" id="1.20.1050.10">
    <property type="match status" value="1"/>
</dbReference>
<dbReference type="InterPro" id="IPR040079">
    <property type="entry name" value="Glutathione_S-Trfase"/>
</dbReference>
<dbReference type="GO" id="GO:0034599">
    <property type="term" value="P:cellular response to oxidative stress"/>
    <property type="evidence" value="ECO:0007669"/>
    <property type="project" value="TreeGrafter"/>
</dbReference>
<dbReference type="InterPro" id="IPR036249">
    <property type="entry name" value="Thioredoxin-like_sf"/>
</dbReference>
<evidence type="ECO:0000259" key="2">
    <source>
        <dbReference type="PROSITE" id="PS50405"/>
    </source>
</evidence>
<dbReference type="Gene3D" id="3.40.30.10">
    <property type="entry name" value="Glutaredoxin"/>
    <property type="match status" value="4"/>
</dbReference>
<evidence type="ECO:0000313" key="4">
    <source>
        <dbReference type="Proteomes" id="UP001210925"/>
    </source>
</evidence>
<dbReference type="InterPro" id="IPR004046">
    <property type="entry name" value="GST_C"/>
</dbReference>
<dbReference type="Pfam" id="PF00043">
    <property type="entry name" value="GST_C"/>
    <property type="match status" value="1"/>
</dbReference>
<sequence length="558" mass="62242">MDAAFIVSNSIANNRIVVFGKSTCPYTLKTRELLEKYTTFELFLVDKLEQGSEILKHLIKKTGQKTVPFVFVDQDFIGGSSDLQAYQEQGKLEGFKEKRTVEKIVADAVSKHTIVIFGKTTCPYTARARLLLEKKNIDYGVFLVDDLVNGQEILDELKKLTGQSSVPSIFIKGKHIGGSSDLVELDEQGGLNEWAKPDPAHKKVDQLVSEHRIVVFGKSTCPYTKKAKDLLESKQITFETFNIDLVEDGQEILEYLELKTGQKTLPNIFIHGSSVGGSSDLTALNEKGGLEGLKEPELILYDHLVAYFPARARLMMLEKGYKFKHVLVDIFNGESLKPEFLKLNPKATLPVLVHGDKVIPSSYDIVEYLDNLDGKPLGGGVSSIKELVYDIACWDGNTFMAYYTPQGAKGVFASLNNFKVKFCEARAKENPELATLYAEKIAQLQSQPSEEESLECVADANKYLDIVEQRVSNTEYINGSEYTIADLLVTSMLVRIGAAGQLEKMLADRPSLTKWYSRMQKRPTYDKCFKSHLTQKAPGLLLLPVVGPALMCKFLGRC</sequence>
<dbReference type="CDD" id="cd00299">
    <property type="entry name" value="GST_C_family"/>
    <property type="match status" value="1"/>
</dbReference>
<accession>A0AAD5Y2L6</accession>
<dbReference type="CDD" id="cd03419">
    <property type="entry name" value="GRX_GRXh_1_2_like"/>
    <property type="match status" value="3"/>
</dbReference>
<dbReference type="PANTHER" id="PTHR45694:SF18">
    <property type="entry name" value="GLUTAREDOXIN-1-RELATED"/>
    <property type="match status" value="1"/>
</dbReference>
<name>A0AAD5Y2L6_9FUNG</name>
<dbReference type="PROSITE" id="PS50404">
    <property type="entry name" value="GST_NTER"/>
    <property type="match status" value="1"/>
</dbReference>
<dbReference type="InterPro" id="IPR010987">
    <property type="entry name" value="Glutathione-S-Trfase_C-like"/>
</dbReference>
<evidence type="ECO:0000313" key="3">
    <source>
        <dbReference type="EMBL" id="KAJ3255268.1"/>
    </source>
</evidence>
<dbReference type="AlphaFoldDB" id="A0AAD5Y2L6"/>
<dbReference type="PANTHER" id="PTHR45694">
    <property type="entry name" value="GLUTAREDOXIN 2"/>
    <property type="match status" value="1"/>
</dbReference>
<protein>
    <submittedName>
        <fullName evidence="3">Ganglioside induced differentiation associated protein</fullName>
    </submittedName>
</protein>
<proteinExistence type="predicted"/>
<comment type="caution">
    <text evidence="3">The sequence shown here is derived from an EMBL/GenBank/DDBJ whole genome shotgun (WGS) entry which is preliminary data.</text>
</comment>
<dbReference type="SUPFAM" id="SSF52833">
    <property type="entry name" value="Thioredoxin-like"/>
    <property type="match status" value="4"/>
</dbReference>
<dbReference type="SUPFAM" id="SSF47616">
    <property type="entry name" value="GST C-terminal domain-like"/>
    <property type="match status" value="1"/>
</dbReference>
<dbReference type="SFLD" id="SFLDG00358">
    <property type="entry name" value="Main_(cytGST)"/>
    <property type="match status" value="1"/>
</dbReference>
<dbReference type="SFLD" id="SFLDS00019">
    <property type="entry name" value="Glutathione_Transferase_(cytos"/>
    <property type="match status" value="1"/>
</dbReference>
<evidence type="ECO:0000259" key="1">
    <source>
        <dbReference type="PROSITE" id="PS50404"/>
    </source>
</evidence>
<feature type="domain" description="GST N-terminal" evidence="1">
    <location>
        <begin position="296"/>
        <end position="377"/>
    </location>
</feature>
<dbReference type="PRINTS" id="PR00160">
    <property type="entry name" value="GLUTAREDOXIN"/>
</dbReference>
<dbReference type="InterPro" id="IPR004045">
    <property type="entry name" value="Glutathione_S-Trfase_N"/>
</dbReference>
<dbReference type="PROSITE" id="PS50405">
    <property type="entry name" value="GST_CTER"/>
    <property type="match status" value="1"/>
</dbReference>
<dbReference type="GO" id="GO:0015038">
    <property type="term" value="F:glutathione disulfide oxidoreductase activity"/>
    <property type="evidence" value="ECO:0007669"/>
    <property type="project" value="TreeGrafter"/>
</dbReference>
<dbReference type="InterPro" id="IPR036282">
    <property type="entry name" value="Glutathione-S-Trfase_C_sf"/>
</dbReference>
<dbReference type="PROSITE" id="PS51354">
    <property type="entry name" value="GLUTAREDOXIN_2"/>
    <property type="match status" value="3"/>
</dbReference>
<dbReference type="Pfam" id="PF00462">
    <property type="entry name" value="Glutaredoxin"/>
    <property type="match status" value="3"/>
</dbReference>
<dbReference type="CDD" id="cd00570">
    <property type="entry name" value="GST_N_family"/>
    <property type="match status" value="1"/>
</dbReference>